<name>A0ABP0W6N8_9BRYO</name>
<sequence>MGGEPNEGKQVVSLFVPELLLLLLGSVEFRLQQGSMMARLVLCHLPRQEMNGNSVSKLGDPALEPYFKPLDYVITLADIEEQLELASQEEKVPLYLEPLYLGD</sequence>
<protein>
    <submittedName>
        <fullName evidence="2">Uncharacterized protein</fullName>
    </submittedName>
</protein>
<feature type="chain" id="PRO_5046735616" evidence="1">
    <location>
        <begin position="30"/>
        <end position="103"/>
    </location>
</feature>
<evidence type="ECO:0000313" key="2">
    <source>
        <dbReference type="EMBL" id="CAK9261553.1"/>
    </source>
</evidence>
<evidence type="ECO:0000313" key="3">
    <source>
        <dbReference type="Proteomes" id="UP001497444"/>
    </source>
</evidence>
<dbReference type="Proteomes" id="UP001497444">
    <property type="component" value="Chromosome 14"/>
</dbReference>
<keyword evidence="3" id="KW-1185">Reference proteome</keyword>
<gene>
    <name evidence="2" type="ORF">CSSPJE1EN1_LOCUS7031</name>
</gene>
<dbReference type="EMBL" id="OZ020109">
    <property type="protein sequence ID" value="CAK9261553.1"/>
    <property type="molecule type" value="Genomic_DNA"/>
</dbReference>
<accession>A0ABP0W6N8</accession>
<evidence type="ECO:0000256" key="1">
    <source>
        <dbReference type="SAM" id="SignalP"/>
    </source>
</evidence>
<proteinExistence type="predicted"/>
<keyword evidence="1" id="KW-0732">Signal</keyword>
<reference evidence="2" key="1">
    <citation type="submission" date="2024-02" db="EMBL/GenBank/DDBJ databases">
        <authorList>
            <consortium name="ELIXIR-Norway"/>
            <consortium name="Elixir Norway"/>
        </authorList>
    </citation>
    <scope>NUCLEOTIDE SEQUENCE</scope>
</reference>
<feature type="signal peptide" evidence="1">
    <location>
        <begin position="1"/>
        <end position="29"/>
    </location>
</feature>
<organism evidence="2 3">
    <name type="scientific">Sphagnum jensenii</name>
    <dbReference type="NCBI Taxonomy" id="128206"/>
    <lineage>
        <taxon>Eukaryota</taxon>
        <taxon>Viridiplantae</taxon>
        <taxon>Streptophyta</taxon>
        <taxon>Embryophyta</taxon>
        <taxon>Bryophyta</taxon>
        <taxon>Sphagnophytina</taxon>
        <taxon>Sphagnopsida</taxon>
        <taxon>Sphagnales</taxon>
        <taxon>Sphagnaceae</taxon>
        <taxon>Sphagnum</taxon>
    </lineage>
</organism>